<feature type="compositionally biased region" description="Pro residues" evidence="2">
    <location>
        <begin position="282"/>
        <end position="297"/>
    </location>
</feature>
<dbReference type="InterPro" id="IPR005158">
    <property type="entry name" value="BTAD"/>
</dbReference>
<comment type="caution">
    <text evidence="5">The sequence shown here is derived from an EMBL/GenBank/DDBJ whole genome shotgun (WGS) entry which is preliminary data.</text>
</comment>
<reference evidence="5 6" key="1">
    <citation type="submission" date="2021-03" db="EMBL/GenBank/DDBJ databases">
        <title>Whole genome shotgun sequence of Actinoplanes toevensis NBRC 105298.</title>
        <authorList>
            <person name="Komaki H."/>
            <person name="Tamura T."/>
        </authorList>
    </citation>
    <scope>NUCLEOTIDE SEQUENCE [LARGE SCALE GENOMIC DNA]</scope>
    <source>
        <strain evidence="5 6">NBRC 105298</strain>
    </source>
</reference>
<feature type="transmembrane region" description="Helical" evidence="3">
    <location>
        <begin position="61"/>
        <end position="83"/>
    </location>
</feature>
<dbReference type="PROSITE" id="PS50005">
    <property type="entry name" value="TPR"/>
    <property type="match status" value="1"/>
</dbReference>
<dbReference type="SMART" id="SM01043">
    <property type="entry name" value="BTAD"/>
    <property type="match status" value="1"/>
</dbReference>
<dbReference type="SUPFAM" id="SSF48452">
    <property type="entry name" value="TPR-like"/>
    <property type="match status" value="1"/>
</dbReference>
<feature type="repeat" description="TPR" evidence="1">
    <location>
        <begin position="995"/>
        <end position="1028"/>
    </location>
</feature>
<dbReference type="InterPro" id="IPR019734">
    <property type="entry name" value="TPR_rpt"/>
</dbReference>
<evidence type="ECO:0000313" key="5">
    <source>
        <dbReference type="EMBL" id="GIM98241.1"/>
    </source>
</evidence>
<sequence length="1097" mass="115734">MRALAMITRQLFGVAGLLALLTGIPAALLAAYRFPDPDKARPYLHWQAWADALTQPVSDSAITGALVIALWIVWARFTMAVLVQLPAALAGSQAPRIRLLGPEQALAAFLFAAIGLTPAVTATTGTPTLPTATADSSSSVVTDAPLHHGMTHAATATTSGVAHPTTPPAAAAVSWEDAGPPRFAAAGYDGPLTVHIAGRDRTVTVAKNDTLWDLAERYLNDPRRWPEIYQLNRDHYDDNGRMHGGNHIEAGWRLHLPNDAANGRTAPHTPNGDPAENQKPAHPAPSGQPPSTPPTTTPPSTSATPAPSTPAAPAPAASAPHSGDDGVAEPTTTSTPSRPAGAASARDEGATSPAASTPRPGSRAPAGIDLPTGGWVDLGLAAAILTAAALIWTYRRRRYTHRPATPRLRLREGDTTALPATVTHLRRGLRRRTGTDHDHAEHQPGAATDHRPVVRLTTSGHPAGEGSSTPITDPTPVHIGRSNEDEEQDDGKDEEYPSEHDEDEDDDVYGGTIDDQLLGAGLDTSTVAASDAGPVSPALAHPVARLWPPAGLGLTGPGAEAAARGFLTAALATGGIDDPHSRGRVVMSSAICATLLGADAVSLPTSPRLTITGGLSEALSLLEEHTLHRTRLVFDGEVGTVAALRDLDPFTDPLPPIVLIADASALHERARVAALLTQGQRLDIHGILLGAWPDGDTVDVADDGNTTAPPGDTIRHGSHPADLGRLSVLTPAQTTHLLQVLTEAHTGEPPPPAPTETHTLDRAAGLDDANTDTAPASERADVGTGHSGEPETGHNEKKTELSPIEVPESTTPPPVPASVADTAPQHDSASATTEHIEQPGRVIVTLFGAPNLADRPVKPVFRLKAMELLAYLAVQDAPVHRDIVLEDVLGDTQRDKAPMHLNTFVFNVRQVCKVTGGSGTYVHREKDYFSLDGTAFDLDVWRLRDALAHAQTADGPAERIPALRRAVDAYTGEFAEGCDYDWAEPYRQALRNQALDAALDLAHALTTTGDHDQAADVLQTAIRLHPYAEQLYQQAMHAHAARGDLTAVRALRRTLTQHLAEIDAQPSDETMALADRLVASVQAQTPLRRTPRPAEEP</sequence>
<proteinExistence type="predicted"/>
<feature type="region of interest" description="Disordered" evidence="2">
    <location>
        <begin position="766"/>
        <end position="828"/>
    </location>
</feature>
<evidence type="ECO:0000313" key="6">
    <source>
        <dbReference type="Proteomes" id="UP000677082"/>
    </source>
</evidence>
<dbReference type="InterPro" id="IPR011990">
    <property type="entry name" value="TPR-like_helical_dom_sf"/>
</dbReference>
<keyword evidence="3" id="KW-0812">Transmembrane</keyword>
<name>A0A919WDN9_9ACTN</name>
<feature type="compositionally biased region" description="Basic and acidic residues" evidence="2">
    <location>
        <begin position="433"/>
        <end position="452"/>
    </location>
</feature>
<dbReference type="InterPro" id="IPR018392">
    <property type="entry name" value="LysM"/>
</dbReference>
<keyword evidence="1" id="KW-0802">TPR repeat</keyword>
<feature type="compositionally biased region" description="Polar residues" evidence="2">
    <location>
        <begin position="456"/>
        <end position="472"/>
    </location>
</feature>
<feature type="compositionally biased region" description="Acidic residues" evidence="2">
    <location>
        <begin position="484"/>
        <end position="493"/>
    </location>
</feature>
<dbReference type="Gene3D" id="1.25.40.10">
    <property type="entry name" value="Tetratricopeptide repeat domain"/>
    <property type="match status" value="1"/>
</dbReference>
<dbReference type="InterPro" id="IPR051677">
    <property type="entry name" value="AfsR-DnrI-RedD_regulator"/>
</dbReference>
<feature type="region of interest" description="Disordered" evidence="2">
    <location>
        <begin position="700"/>
        <end position="723"/>
    </location>
</feature>
<dbReference type="Proteomes" id="UP000677082">
    <property type="component" value="Unassembled WGS sequence"/>
</dbReference>
<evidence type="ECO:0000259" key="4">
    <source>
        <dbReference type="SMART" id="SM01043"/>
    </source>
</evidence>
<evidence type="ECO:0000256" key="2">
    <source>
        <dbReference type="SAM" id="MobiDB-lite"/>
    </source>
</evidence>
<feature type="domain" description="Bacterial transcriptional activator" evidence="4">
    <location>
        <begin position="938"/>
        <end position="1078"/>
    </location>
</feature>
<feature type="compositionally biased region" description="Basic and acidic residues" evidence="2">
    <location>
        <begin position="788"/>
        <end position="800"/>
    </location>
</feature>
<dbReference type="InterPro" id="IPR036779">
    <property type="entry name" value="LysM_dom_sf"/>
</dbReference>
<feature type="transmembrane region" description="Helical" evidence="3">
    <location>
        <begin position="104"/>
        <end position="122"/>
    </location>
</feature>
<feature type="region of interest" description="Disordered" evidence="2">
    <location>
        <begin position="405"/>
        <end position="510"/>
    </location>
</feature>
<dbReference type="EMBL" id="BOQN01000206">
    <property type="protein sequence ID" value="GIM98241.1"/>
    <property type="molecule type" value="Genomic_DNA"/>
</dbReference>
<gene>
    <name evidence="5" type="ORF">Ato02nite_100340</name>
</gene>
<keyword evidence="3" id="KW-0472">Membrane</keyword>
<feature type="region of interest" description="Disordered" evidence="2">
    <location>
        <begin position="258"/>
        <end position="367"/>
    </location>
</feature>
<keyword evidence="6" id="KW-1185">Reference proteome</keyword>
<dbReference type="Pfam" id="PF03704">
    <property type="entry name" value="BTAD"/>
    <property type="match status" value="1"/>
</dbReference>
<dbReference type="Gene3D" id="3.10.350.10">
    <property type="entry name" value="LysM domain"/>
    <property type="match status" value="1"/>
</dbReference>
<dbReference type="PANTHER" id="PTHR35807">
    <property type="entry name" value="TRANSCRIPTIONAL REGULATOR REDD-RELATED"/>
    <property type="match status" value="1"/>
</dbReference>
<evidence type="ECO:0000256" key="1">
    <source>
        <dbReference type="PROSITE-ProRule" id="PRU00339"/>
    </source>
</evidence>
<dbReference type="CDD" id="cd00118">
    <property type="entry name" value="LysM"/>
    <property type="match status" value="1"/>
</dbReference>
<evidence type="ECO:0000256" key="3">
    <source>
        <dbReference type="SAM" id="Phobius"/>
    </source>
</evidence>
<organism evidence="5 6">
    <name type="scientific">Paractinoplanes toevensis</name>
    <dbReference type="NCBI Taxonomy" id="571911"/>
    <lineage>
        <taxon>Bacteria</taxon>
        <taxon>Bacillati</taxon>
        <taxon>Actinomycetota</taxon>
        <taxon>Actinomycetes</taxon>
        <taxon>Micromonosporales</taxon>
        <taxon>Micromonosporaceae</taxon>
        <taxon>Paractinoplanes</taxon>
    </lineage>
</organism>
<keyword evidence="3" id="KW-1133">Transmembrane helix</keyword>
<dbReference type="AlphaFoldDB" id="A0A919WDN9"/>
<protein>
    <recommendedName>
        <fullName evidence="4">Bacterial transcriptional activator domain-containing protein</fullName>
    </recommendedName>
</protein>
<accession>A0A919WDN9</accession>